<name>A0A811UFR0_CERCA</name>
<keyword evidence="3" id="KW-1185">Reference proteome</keyword>
<feature type="region of interest" description="Disordered" evidence="1">
    <location>
        <begin position="37"/>
        <end position="57"/>
    </location>
</feature>
<evidence type="ECO:0000313" key="2">
    <source>
        <dbReference type="EMBL" id="CAD6996395.1"/>
    </source>
</evidence>
<dbReference type="EMBL" id="CAJHJT010000001">
    <property type="protein sequence ID" value="CAD6996395.1"/>
    <property type="molecule type" value="Genomic_DNA"/>
</dbReference>
<organism evidence="2 3">
    <name type="scientific">Ceratitis capitata</name>
    <name type="common">Mediterranean fruit fly</name>
    <name type="synonym">Tephritis capitata</name>
    <dbReference type="NCBI Taxonomy" id="7213"/>
    <lineage>
        <taxon>Eukaryota</taxon>
        <taxon>Metazoa</taxon>
        <taxon>Ecdysozoa</taxon>
        <taxon>Arthropoda</taxon>
        <taxon>Hexapoda</taxon>
        <taxon>Insecta</taxon>
        <taxon>Pterygota</taxon>
        <taxon>Neoptera</taxon>
        <taxon>Endopterygota</taxon>
        <taxon>Diptera</taxon>
        <taxon>Brachycera</taxon>
        <taxon>Muscomorpha</taxon>
        <taxon>Tephritoidea</taxon>
        <taxon>Tephritidae</taxon>
        <taxon>Ceratitis</taxon>
        <taxon>Ceratitis</taxon>
    </lineage>
</organism>
<sequence>MNTSILMDHAVTKQRLHASTVANGHVHGVRHMTLMSMFGKNNNNNSHSNNSSKSNSCKAVNSTSLLRQLVKTLTFHRALMITYMPLRLNAKRDECVLLLKR</sequence>
<gene>
    <name evidence="2" type="ORF">CCAP1982_LOCUS5070</name>
</gene>
<protein>
    <submittedName>
        <fullName evidence="2">(Mediterranean fruit fly) hypothetical protein</fullName>
    </submittedName>
</protein>
<evidence type="ECO:0000256" key="1">
    <source>
        <dbReference type="SAM" id="MobiDB-lite"/>
    </source>
</evidence>
<dbReference type="Proteomes" id="UP000606786">
    <property type="component" value="Unassembled WGS sequence"/>
</dbReference>
<accession>A0A811UFR0</accession>
<reference evidence="2" key="1">
    <citation type="submission" date="2020-11" db="EMBL/GenBank/DDBJ databases">
        <authorList>
            <person name="Whitehead M."/>
        </authorList>
    </citation>
    <scope>NUCLEOTIDE SEQUENCE</scope>
    <source>
        <strain evidence="2">EGII</strain>
    </source>
</reference>
<comment type="caution">
    <text evidence="2">The sequence shown here is derived from an EMBL/GenBank/DDBJ whole genome shotgun (WGS) entry which is preliminary data.</text>
</comment>
<dbReference type="AlphaFoldDB" id="A0A811UFR0"/>
<evidence type="ECO:0000313" key="3">
    <source>
        <dbReference type="Proteomes" id="UP000606786"/>
    </source>
</evidence>
<proteinExistence type="predicted"/>
<feature type="compositionally biased region" description="Low complexity" evidence="1">
    <location>
        <begin position="40"/>
        <end position="57"/>
    </location>
</feature>